<comment type="similarity">
    <text evidence="6">Belongs to the PINc/VapC protein family.</text>
</comment>
<proteinExistence type="inferred from homology"/>
<comment type="cofactor">
    <cofactor evidence="6">
        <name>Mg(2+)</name>
        <dbReference type="ChEBI" id="CHEBI:18420"/>
    </cofactor>
</comment>
<reference evidence="8" key="1">
    <citation type="submission" date="2007-04" db="EMBL/GenBank/DDBJ databases">
        <authorList>
            <consortium name="US DOE Joint Genome Institute"/>
            <person name="Copeland A."/>
            <person name="Lucas S."/>
            <person name="Lapidus A."/>
            <person name="Barry K."/>
            <person name="Detter J.C."/>
            <person name="Glavina del Rio T."/>
            <person name="Hammon N."/>
            <person name="Israni S."/>
            <person name="Dalin E."/>
            <person name="Tice H."/>
            <person name="Pitluck S."/>
            <person name="Chain P."/>
            <person name="Malfatti S."/>
            <person name="Shin M."/>
            <person name="Vergez L."/>
            <person name="Schmutz J."/>
            <person name="Larimer F."/>
            <person name="Land M."/>
            <person name="Hauser L."/>
            <person name="Kyrpides N."/>
            <person name="Mikhailova N."/>
            <person name="Miller C."/>
            <person name="Richardson P."/>
        </authorList>
    </citation>
    <scope>NUCLEOTIDE SEQUENCE</scope>
    <source>
        <strain evidence="8">PYR-GCK</strain>
    </source>
</reference>
<evidence type="ECO:0000313" key="8">
    <source>
        <dbReference type="EMBL" id="ABP47666.1"/>
    </source>
</evidence>
<keyword evidence="3 6" id="KW-0479">Metal-binding</keyword>
<dbReference type="PANTHER" id="PTHR35901">
    <property type="entry name" value="RIBONUCLEASE VAPC3"/>
    <property type="match status" value="1"/>
</dbReference>
<keyword evidence="4 6" id="KW-0378">Hydrolase</keyword>
<dbReference type="InterPro" id="IPR029060">
    <property type="entry name" value="PIN-like_dom_sf"/>
</dbReference>
<name>A4T1D6_MYCGI</name>
<feature type="binding site" evidence="6">
    <location>
        <position position="117"/>
    </location>
    <ligand>
        <name>Mg(2+)</name>
        <dbReference type="ChEBI" id="CHEBI:18420"/>
    </ligand>
</feature>
<gene>
    <name evidence="6" type="primary">vapC</name>
    <name evidence="8" type="ordered locus">Mflv_5200</name>
</gene>
<evidence type="ECO:0000256" key="5">
    <source>
        <dbReference type="ARBA" id="ARBA00022842"/>
    </source>
</evidence>
<keyword evidence="1 6" id="KW-1277">Toxin-antitoxin system</keyword>
<evidence type="ECO:0000256" key="3">
    <source>
        <dbReference type="ARBA" id="ARBA00022723"/>
    </source>
</evidence>
<dbReference type="HOGENOM" id="CLU_121774_0_0_11"/>
<keyword evidence="5 6" id="KW-0460">Magnesium</keyword>
<dbReference type="KEGG" id="mgi:Mflv_5200"/>
<keyword evidence="2 6" id="KW-0540">Nuclease</keyword>
<dbReference type="InterPro" id="IPR002716">
    <property type="entry name" value="PIN_dom"/>
</dbReference>
<dbReference type="GO" id="GO:0004540">
    <property type="term" value="F:RNA nuclease activity"/>
    <property type="evidence" value="ECO:0007669"/>
    <property type="project" value="InterPro"/>
</dbReference>
<evidence type="ECO:0000256" key="6">
    <source>
        <dbReference type="HAMAP-Rule" id="MF_00265"/>
    </source>
</evidence>
<dbReference type="InterPro" id="IPR044153">
    <property type="entry name" value="PIN_Pae0151-like"/>
</dbReference>
<evidence type="ECO:0000256" key="4">
    <source>
        <dbReference type="ARBA" id="ARBA00022801"/>
    </source>
</evidence>
<dbReference type="GO" id="GO:0000287">
    <property type="term" value="F:magnesium ion binding"/>
    <property type="evidence" value="ECO:0007669"/>
    <property type="project" value="UniProtKB-UniRule"/>
</dbReference>
<dbReference type="HAMAP" id="MF_00265">
    <property type="entry name" value="VapC_Nob1"/>
    <property type="match status" value="1"/>
</dbReference>
<evidence type="ECO:0000256" key="2">
    <source>
        <dbReference type="ARBA" id="ARBA00022722"/>
    </source>
</evidence>
<dbReference type="SUPFAM" id="SSF88723">
    <property type="entry name" value="PIN domain-like"/>
    <property type="match status" value="1"/>
</dbReference>
<evidence type="ECO:0000259" key="7">
    <source>
        <dbReference type="Pfam" id="PF01850"/>
    </source>
</evidence>
<protein>
    <recommendedName>
        <fullName evidence="6">Ribonuclease VapC</fullName>
        <shortName evidence="6">RNase VapC</shortName>
        <ecNumber evidence="6">3.1.-.-</ecNumber>
    </recommendedName>
    <alternativeName>
        <fullName evidence="6">Toxin VapC</fullName>
    </alternativeName>
</protein>
<feature type="binding site" evidence="6">
    <location>
        <position position="27"/>
    </location>
    <ligand>
        <name>Mg(2+)</name>
        <dbReference type="ChEBI" id="CHEBI:18420"/>
    </ligand>
</feature>
<dbReference type="CDD" id="cd09873">
    <property type="entry name" value="PIN_Pae0151-like"/>
    <property type="match status" value="1"/>
</dbReference>
<accession>A4T1D6</accession>
<dbReference type="InterPro" id="IPR022907">
    <property type="entry name" value="VapC_family"/>
</dbReference>
<dbReference type="eggNOG" id="COG4113">
    <property type="taxonomic scope" value="Bacteria"/>
</dbReference>
<evidence type="ECO:0000256" key="1">
    <source>
        <dbReference type="ARBA" id="ARBA00022649"/>
    </source>
</evidence>
<dbReference type="STRING" id="350054.Mflv_5200"/>
<keyword evidence="6" id="KW-0800">Toxin</keyword>
<dbReference type="InterPro" id="IPR051619">
    <property type="entry name" value="TypeII_TA_RNase_PINc/VapC"/>
</dbReference>
<dbReference type="GO" id="GO:0016787">
    <property type="term" value="F:hydrolase activity"/>
    <property type="evidence" value="ECO:0007669"/>
    <property type="project" value="UniProtKB-KW"/>
</dbReference>
<dbReference type="PANTHER" id="PTHR35901:SF1">
    <property type="entry name" value="EXONUCLEASE VAPC9"/>
    <property type="match status" value="1"/>
</dbReference>
<dbReference type="Pfam" id="PF01850">
    <property type="entry name" value="PIN"/>
    <property type="match status" value="1"/>
</dbReference>
<dbReference type="EMBL" id="CP000656">
    <property type="protein sequence ID" value="ABP47666.1"/>
    <property type="molecule type" value="Genomic_DNA"/>
</dbReference>
<dbReference type="GO" id="GO:0090729">
    <property type="term" value="F:toxin activity"/>
    <property type="evidence" value="ECO:0007669"/>
    <property type="project" value="UniProtKB-KW"/>
</dbReference>
<organism evidence="8">
    <name type="scientific">Mycolicibacterium gilvum (strain PYR-GCK)</name>
    <name type="common">Mycobacterium gilvum (strain PYR-GCK)</name>
    <dbReference type="NCBI Taxonomy" id="350054"/>
    <lineage>
        <taxon>Bacteria</taxon>
        <taxon>Bacillati</taxon>
        <taxon>Actinomycetota</taxon>
        <taxon>Actinomycetes</taxon>
        <taxon>Mycobacteriales</taxon>
        <taxon>Mycobacteriaceae</taxon>
        <taxon>Mycolicibacterium</taxon>
    </lineage>
</organism>
<comment type="function">
    <text evidence="6">Toxic component of a toxin-antitoxin (TA) system. An RNase.</text>
</comment>
<dbReference type="EC" id="3.1.-.-" evidence="6"/>
<dbReference type="AlphaFoldDB" id="A4T1D6"/>
<dbReference type="Gene3D" id="3.40.50.1010">
    <property type="entry name" value="5'-nuclease"/>
    <property type="match status" value="1"/>
</dbReference>
<feature type="domain" description="PIN" evidence="7">
    <location>
        <begin position="24"/>
        <end position="143"/>
    </location>
</feature>
<sequence>MPPRAKAEKCRSVRRWMTSGPNVIVVDASVLAVALGDDGADGRRARQRLTGEALAAPELIDLEVASVWRRHVAAKLMTARRADAGVSDLEDLPLRRCSHRPLLERIWALRRTVTPYDAAYAALAEALEVVLVTADARLARAPGLACDVEVIGSSG</sequence>
<reference evidence="8" key="2">
    <citation type="journal article" date="2013" name="PLoS ONE">
        <title>A Gene Expression Study of the Activities of Aromatic Ring-Cleavage Dioxygenases in Mycobacterium gilvum PYR-GCK to Changes in Salinity and pH during Pyrene Degradation.</title>
        <authorList>
            <person name="Badejo A.C."/>
            <person name="Badejo A.O."/>
            <person name="Shin K.H."/>
            <person name="Chai Y.G."/>
        </authorList>
    </citation>
    <scope>NUCLEOTIDE SEQUENCE [LARGE SCALE GENOMIC DNA]</scope>
    <source>
        <strain evidence="8">PYR-GCK</strain>
    </source>
</reference>